<feature type="chain" id="PRO_5042075376" description="Bacterial extracellular solute-binding protein" evidence="1">
    <location>
        <begin position="23"/>
        <end position="488"/>
    </location>
</feature>
<organism evidence="2 3">
    <name type="scientific">Candidatus Colimorpha enterica</name>
    <dbReference type="NCBI Taxonomy" id="3083063"/>
    <lineage>
        <taxon>Bacteria</taxon>
        <taxon>Pseudomonadati</taxon>
        <taxon>Bacteroidota</taxon>
        <taxon>Bacteroidia</taxon>
        <taxon>Bacteroidales</taxon>
        <taxon>Candidatus Colimorpha</taxon>
    </lineage>
</organism>
<proteinExistence type="predicted"/>
<dbReference type="EMBL" id="JALEMU010000014">
    <property type="protein sequence ID" value="MCI5754760.1"/>
    <property type="molecule type" value="Genomic_DNA"/>
</dbReference>
<evidence type="ECO:0000313" key="3">
    <source>
        <dbReference type="Proteomes" id="UP001139365"/>
    </source>
</evidence>
<accession>A0AAE3FG11</accession>
<protein>
    <recommendedName>
        <fullName evidence="4">Bacterial extracellular solute-binding protein</fullName>
    </recommendedName>
</protein>
<dbReference type="Proteomes" id="UP001139365">
    <property type="component" value="Unassembled WGS sequence"/>
</dbReference>
<evidence type="ECO:0000313" key="2">
    <source>
        <dbReference type="EMBL" id="MCI5754760.1"/>
    </source>
</evidence>
<feature type="signal peptide" evidence="1">
    <location>
        <begin position="1"/>
        <end position="22"/>
    </location>
</feature>
<comment type="caution">
    <text evidence="2">The sequence shown here is derived from an EMBL/GenBank/DDBJ whole genome shotgun (WGS) entry which is preliminary data.</text>
</comment>
<dbReference type="SUPFAM" id="SSF53850">
    <property type="entry name" value="Periplasmic binding protein-like II"/>
    <property type="match status" value="1"/>
</dbReference>
<reference evidence="2 3" key="1">
    <citation type="submission" date="2022-03" db="EMBL/GenBank/DDBJ databases">
        <title>Metagenome-assembled genomes from swine fecal metagenomes.</title>
        <authorList>
            <person name="Holman D.B."/>
            <person name="Kommadath A."/>
        </authorList>
    </citation>
    <scope>NUCLEOTIDE SEQUENCE [LARGE SCALE GENOMIC DNA]</scope>
    <source>
        <strain evidence="2">SUG147</strain>
    </source>
</reference>
<evidence type="ECO:0000256" key="1">
    <source>
        <dbReference type="SAM" id="SignalP"/>
    </source>
</evidence>
<dbReference type="PROSITE" id="PS51257">
    <property type="entry name" value="PROKAR_LIPOPROTEIN"/>
    <property type="match status" value="1"/>
</dbReference>
<evidence type="ECO:0008006" key="4">
    <source>
        <dbReference type="Google" id="ProtNLM"/>
    </source>
</evidence>
<keyword evidence="1" id="KW-0732">Signal</keyword>
<sequence length="488" mass="54926">MKKLISLLLAVMFVIGITVSCSKPGGKPDNSNNTGDSLTETDDGLYHANVPKVNYDGADFIIMCRSRDSSWNERAVFGEKDDATVLGATTWYRNEKVSDMLGITLKFEEINTTVTKGTFYNLVLENSRSQDYICDICVQGVYDAMNLITTGIIENLDNIDAIDLSQPWWSQKLNASIRIANKQFFAINDMLLNDKLDTYALFFNKELFANNGLAEPYALVESGDWTIDELKKLITDFGYDLNRNGKKDIEDQFGMAYQRVDNFFTGFGIFGASLDSDGMPYMNGFSEKVQDGYDKMYALRNNYTWNEWGYWDDGHADDALTTYLRLYPNCLFVCGPLSHYLDVIPRVENTIGVVPNPKLTSSQEEYYGRAGVSGCTAITILNSTPDKERAGIVAEVLGAEAKNITSPAFYKTLLTDRYAQDEESKKMISLIIDSEMIDLDSVFMWGYMGRKMEENIRDRNPAVSSLYASMLPKANEALQKTLDAILDY</sequence>
<dbReference type="AlphaFoldDB" id="A0AAE3FG11"/>
<dbReference type="Gene3D" id="3.40.190.10">
    <property type="entry name" value="Periplasmic binding protein-like II"/>
    <property type="match status" value="1"/>
</dbReference>
<gene>
    <name evidence="2" type="ORF">MR241_00515</name>
</gene>
<name>A0AAE3FG11_9BACT</name>